<gene>
    <name evidence="1" type="ORF">rCG_31739</name>
</gene>
<dbReference type="Proteomes" id="UP000234681">
    <property type="component" value="Chromosome 8"/>
</dbReference>
<protein>
    <submittedName>
        <fullName evidence="1">RCG31739</fullName>
    </submittedName>
</protein>
<evidence type="ECO:0000313" key="2">
    <source>
        <dbReference type="Proteomes" id="UP000234681"/>
    </source>
</evidence>
<name>A6JN63_RAT</name>
<evidence type="ECO:0000313" key="1">
    <source>
        <dbReference type="EMBL" id="EDL78503.1"/>
    </source>
</evidence>
<dbReference type="AlphaFoldDB" id="A6JN63"/>
<organism evidence="1 2">
    <name type="scientific">Rattus norvegicus</name>
    <name type="common">Rat</name>
    <dbReference type="NCBI Taxonomy" id="10116"/>
    <lineage>
        <taxon>Eukaryota</taxon>
        <taxon>Metazoa</taxon>
        <taxon>Chordata</taxon>
        <taxon>Craniata</taxon>
        <taxon>Vertebrata</taxon>
        <taxon>Euteleostomi</taxon>
        <taxon>Mammalia</taxon>
        <taxon>Eutheria</taxon>
        <taxon>Euarchontoglires</taxon>
        <taxon>Glires</taxon>
        <taxon>Rodentia</taxon>
        <taxon>Myomorpha</taxon>
        <taxon>Muroidea</taxon>
        <taxon>Muridae</taxon>
        <taxon>Murinae</taxon>
        <taxon>Rattus</taxon>
    </lineage>
</organism>
<accession>A6JN63</accession>
<proteinExistence type="predicted"/>
<dbReference type="EMBL" id="CH473993">
    <property type="protein sequence ID" value="EDL78503.1"/>
    <property type="molecule type" value="Genomic_DNA"/>
</dbReference>
<reference evidence="1 2" key="1">
    <citation type="submission" date="2005-09" db="EMBL/GenBank/DDBJ databases">
        <authorList>
            <person name="Mural R.J."/>
            <person name="Li P.W."/>
            <person name="Adams M.D."/>
            <person name="Amanatides P.G."/>
            <person name="Baden-Tillson H."/>
            <person name="Barnstead M."/>
            <person name="Chin S.H."/>
            <person name="Dew I."/>
            <person name="Evans C.A."/>
            <person name="Ferriera S."/>
            <person name="Flanigan M."/>
            <person name="Fosler C."/>
            <person name="Glodek A."/>
            <person name="Gu Z."/>
            <person name="Holt R.A."/>
            <person name="Jennings D."/>
            <person name="Kraft C.L."/>
            <person name="Lu F."/>
            <person name="Nguyen T."/>
            <person name="Nusskern D.R."/>
            <person name="Pfannkoch C.M."/>
            <person name="Sitter C."/>
            <person name="Sutton G.G."/>
            <person name="Venter J.C."/>
            <person name="Wang Z."/>
            <person name="Woodage T."/>
            <person name="Zheng X.H."/>
            <person name="Zhong F."/>
        </authorList>
    </citation>
    <scope>NUCLEOTIDE SEQUENCE [LARGE SCALE GENOMIC DNA]</scope>
    <source>
        <strain>BN</strain>
        <strain evidence="2">Sprague-Dawley</strain>
    </source>
</reference>
<sequence length="20" mass="2336">MLMYFPNSMSTALLFELCHS</sequence>